<evidence type="ECO:0000313" key="2">
    <source>
        <dbReference type="Proteomes" id="UP000244334"/>
    </source>
</evidence>
<dbReference type="EMBL" id="LJAM02000215">
    <property type="protein sequence ID" value="RAP71018.1"/>
    <property type="molecule type" value="Genomic_DNA"/>
</dbReference>
<accession>A0A328TKK8</accession>
<gene>
    <name evidence="1" type="ORF">ACZ87_02175</name>
</gene>
<evidence type="ECO:0000313" key="1">
    <source>
        <dbReference type="EMBL" id="RAP71018.1"/>
    </source>
</evidence>
<proteinExistence type="predicted"/>
<comment type="caution">
    <text evidence="1">The sequence shown here is derived from an EMBL/GenBank/DDBJ whole genome shotgun (WGS) entry which is preliminary data.</text>
</comment>
<reference evidence="1" key="1">
    <citation type="submission" date="2018-04" db="EMBL/GenBank/DDBJ databases">
        <title>Genomes of the Obligate Erwinia dacicola and Facultative Enterobacter sp. OLF Endosymbionts of the Olive Fruit fly, Bactrocera oleae.</title>
        <authorList>
            <person name="Estes A.M."/>
            <person name="Hearn D.J."/>
            <person name="Agarwal S."/>
            <person name="Pierson E.A."/>
            <person name="Dunning-Hotopp J.C."/>
        </authorList>
    </citation>
    <scope>NUCLEOTIDE SEQUENCE [LARGE SCALE GENOMIC DNA]</scope>
    <source>
        <strain evidence="1">Oroville</strain>
    </source>
</reference>
<dbReference type="Proteomes" id="UP000244334">
    <property type="component" value="Unassembled WGS sequence"/>
</dbReference>
<sequence length="51" mass="5922">MNCSFRWNVFNACLDIDASETINQSVNFTLTSDALMFNFIDNDRHNMSDEL</sequence>
<organism evidence="1 2">
    <name type="scientific">Candidatus Erwinia dacicola</name>
    <dbReference type="NCBI Taxonomy" id="252393"/>
    <lineage>
        <taxon>Bacteria</taxon>
        <taxon>Pseudomonadati</taxon>
        <taxon>Pseudomonadota</taxon>
        <taxon>Gammaproteobacteria</taxon>
        <taxon>Enterobacterales</taxon>
        <taxon>Erwiniaceae</taxon>
        <taxon>Erwinia</taxon>
    </lineage>
</organism>
<dbReference type="AlphaFoldDB" id="A0A328TKK8"/>
<keyword evidence="2" id="KW-1185">Reference proteome</keyword>
<name>A0A328TKK8_9GAMM</name>
<protein>
    <submittedName>
        <fullName evidence="1">Uncharacterized protein</fullName>
    </submittedName>
</protein>